<organism evidence="1 2">
    <name type="scientific">Paramecium tetraurelia</name>
    <dbReference type="NCBI Taxonomy" id="5888"/>
    <lineage>
        <taxon>Eukaryota</taxon>
        <taxon>Sar</taxon>
        <taxon>Alveolata</taxon>
        <taxon>Ciliophora</taxon>
        <taxon>Intramacronucleata</taxon>
        <taxon>Oligohymenophorea</taxon>
        <taxon>Peniculida</taxon>
        <taxon>Parameciidae</taxon>
        <taxon>Paramecium</taxon>
    </lineage>
</organism>
<dbReference type="HOGENOM" id="CLU_1221700_0_0_1"/>
<dbReference type="GeneID" id="5028105"/>
<evidence type="ECO:0008006" key="3">
    <source>
        <dbReference type="Google" id="ProtNLM"/>
    </source>
</evidence>
<reference evidence="1 2" key="1">
    <citation type="journal article" date="2006" name="Nature">
        <title>Global trends of whole-genome duplications revealed by the ciliate Paramecium tetraurelia.</title>
        <authorList>
            <consortium name="Genoscope"/>
            <person name="Aury J.-M."/>
            <person name="Jaillon O."/>
            <person name="Duret L."/>
            <person name="Noel B."/>
            <person name="Jubin C."/>
            <person name="Porcel B.M."/>
            <person name="Segurens B."/>
            <person name="Daubin V."/>
            <person name="Anthouard V."/>
            <person name="Aiach N."/>
            <person name="Arnaiz O."/>
            <person name="Billaut A."/>
            <person name="Beisson J."/>
            <person name="Blanc I."/>
            <person name="Bouhouche K."/>
            <person name="Camara F."/>
            <person name="Duharcourt S."/>
            <person name="Guigo R."/>
            <person name="Gogendeau D."/>
            <person name="Katinka M."/>
            <person name="Keller A.-M."/>
            <person name="Kissmehl R."/>
            <person name="Klotz C."/>
            <person name="Koll F."/>
            <person name="Le Moue A."/>
            <person name="Lepere C."/>
            <person name="Malinsky S."/>
            <person name="Nowacki M."/>
            <person name="Nowak J.K."/>
            <person name="Plattner H."/>
            <person name="Poulain J."/>
            <person name="Ruiz F."/>
            <person name="Serrano V."/>
            <person name="Zagulski M."/>
            <person name="Dessen P."/>
            <person name="Betermier M."/>
            <person name="Weissenbach J."/>
            <person name="Scarpelli C."/>
            <person name="Schachter V."/>
            <person name="Sperling L."/>
            <person name="Meyer E."/>
            <person name="Cohen J."/>
            <person name="Wincker P."/>
        </authorList>
    </citation>
    <scope>NUCLEOTIDE SEQUENCE [LARGE SCALE GENOMIC DNA]</scope>
    <source>
        <strain evidence="1 2">Stock d4-2</strain>
    </source>
</reference>
<dbReference type="AlphaFoldDB" id="A0CVT7"/>
<gene>
    <name evidence="1" type="ORF">GSPATT00001106001</name>
</gene>
<evidence type="ECO:0000313" key="2">
    <source>
        <dbReference type="Proteomes" id="UP000000600"/>
    </source>
</evidence>
<dbReference type="OrthoDB" id="325607at2759"/>
<dbReference type="KEGG" id="ptm:GSPATT00001106001"/>
<protein>
    <recommendedName>
        <fullName evidence="3">Transmembrane protein</fullName>
    </recommendedName>
</protein>
<keyword evidence="2" id="KW-1185">Reference proteome</keyword>
<sequence length="227" mass="27250">MCRWKESSELYKIFQQIYQNQEFLNKIQSSYIKVFLGNILICQYQLTLQSMIEIYMKSNINIFIIRKQQIFHLLEYYSFIWQGLSPIIQQEELMAWAQLLHCLIIILRQILTIGYQQITFKNNLHTKTAQNIHPQWVFRVLYQSSSLKISLLFFFFQALVKFDIHFQFPQVQIVITHNPKLCKVFKNPVLYHIFDSPINLSIRSNPSSFSYTVQENIINLLYQINLH</sequence>
<dbReference type="Proteomes" id="UP000000600">
    <property type="component" value="Unassembled WGS sequence"/>
</dbReference>
<dbReference type="RefSeq" id="XP_001442301.1">
    <property type="nucleotide sequence ID" value="XM_001442264.1"/>
</dbReference>
<proteinExistence type="predicted"/>
<evidence type="ECO:0000313" key="1">
    <source>
        <dbReference type="EMBL" id="CAK74904.1"/>
    </source>
</evidence>
<dbReference type="EMBL" id="CT868207">
    <property type="protein sequence ID" value="CAK74904.1"/>
    <property type="molecule type" value="Genomic_DNA"/>
</dbReference>
<name>A0CVT7_PARTE</name>
<dbReference type="InParanoid" id="A0CVT7"/>
<accession>A0CVT7</accession>